<dbReference type="AlphaFoldDB" id="A0A1D8GCC3"/>
<gene>
    <name evidence="1" type="ORF">Gferi_02475</name>
</gene>
<dbReference type="OrthoDB" id="5432776at2"/>
<sequence length="61" mass="6985">MKTWEYKIINLRAKGVTNLVLSKEDEDELNKLGKEGWELVSTAPTVNGRTICCMLKRETTE</sequence>
<dbReference type="Pfam" id="PF13783">
    <property type="entry name" value="DUF4177"/>
    <property type="match status" value="1"/>
</dbReference>
<evidence type="ECO:0000313" key="1">
    <source>
        <dbReference type="EMBL" id="AOT68558.1"/>
    </source>
</evidence>
<name>A0A1D8GCC3_9FIRM</name>
<organism evidence="1 2">
    <name type="scientific">Geosporobacter ferrireducens</name>
    <dbReference type="NCBI Taxonomy" id="1424294"/>
    <lineage>
        <taxon>Bacteria</taxon>
        <taxon>Bacillati</taxon>
        <taxon>Bacillota</taxon>
        <taxon>Clostridia</taxon>
        <taxon>Peptostreptococcales</taxon>
        <taxon>Thermotaleaceae</taxon>
        <taxon>Geosporobacter</taxon>
    </lineage>
</organism>
<dbReference type="Proteomes" id="UP000095743">
    <property type="component" value="Chromosome"/>
</dbReference>
<keyword evidence="2" id="KW-1185">Reference proteome</keyword>
<evidence type="ECO:0008006" key="3">
    <source>
        <dbReference type="Google" id="ProtNLM"/>
    </source>
</evidence>
<proteinExistence type="predicted"/>
<dbReference type="RefSeq" id="WP_069974134.1">
    <property type="nucleotide sequence ID" value="NZ_CP017269.1"/>
</dbReference>
<dbReference type="EMBL" id="CP017269">
    <property type="protein sequence ID" value="AOT68558.1"/>
    <property type="molecule type" value="Genomic_DNA"/>
</dbReference>
<dbReference type="InterPro" id="IPR025234">
    <property type="entry name" value="YjzH-like"/>
</dbReference>
<dbReference type="KEGG" id="gfe:Gferi_02475"/>
<evidence type="ECO:0000313" key="2">
    <source>
        <dbReference type="Proteomes" id="UP000095743"/>
    </source>
</evidence>
<reference evidence="1 2" key="1">
    <citation type="submission" date="2016-09" db="EMBL/GenBank/DDBJ databases">
        <title>Genomic analysis reveals versatility of anaerobic energy metabolism of Geosporobacter ferrireducens IRF9 of phylum Firmicutes.</title>
        <authorList>
            <person name="Kim S.-J."/>
        </authorList>
    </citation>
    <scope>NUCLEOTIDE SEQUENCE [LARGE SCALE GENOMIC DNA]</scope>
    <source>
        <strain evidence="1 2">IRF9</strain>
    </source>
</reference>
<dbReference type="STRING" id="1424294.Gferi_02475"/>
<protein>
    <recommendedName>
        <fullName evidence="3">DUF4177 domain-containing protein</fullName>
    </recommendedName>
</protein>
<accession>A0A1D8GCC3</accession>